<comment type="caution">
    <text evidence="1">The sequence shown here is derived from an EMBL/GenBank/DDBJ whole genome shotgun (WGS) entry which is preliminary data.</text>
</comment>
<organism evidence="1 2">
    <name type="scientific">Blepharisma stoltei</name>
    <dbReference type="NCBI Taxonomy" id="1481888"/>
    <lineage>
        <taxon>Eukaryota</taxon>
        <taxon>Sar</taxon>
        <taxon>Alveolata</taxon>
        <taxon>Ciliophora</taxon>
        <taxon>Postciliodesmatophora</taxon>
        <taxon>Heterotrichea</taxon>
        <taxon>Heterotrichida</taxon>
        <taxon>Blepharismidae</taxon>
        <taxon>Blepharisma</taxon>
    </lineage>
</organism>
<name>A0AAU9JJU0_9CILI</name>
<reference evidence="1" key="1">
    <citation type="submission" date="2021-09" db="EMBL/GenBank/DDBJ databases">
        <authorList>
            <consortium name="AG Swart"/>
            <person name="Singh M."/>
            <person name="Singh A."/>
            <person name="Seah K."/>
            <person name="Emmerich C."/>
        </authorList>
    </citation>
    <scope>NUCLEOTIDE SEQUENCE</scope>
    <source>
        <strain evidence="1">ATCC30299</strain>
    </source>
</reference>
<dbReference type="Proteomes" id="UP001162131">
    <property type="component" value="Unassembled WGS sequence"/>
</dbReference>
<protein>
    <submittedName>
        <fullName evidence="1">Uncharacterized protein</fullName>
    </submittedName>
</protein>
<evidence type="ECO:0000313" key="1">
    <source>
        <dbReference type="EMBL" id="CAG9325352.1"/>
    </source>
</evidence>
<dbReference type="AlphaFoldDB" id="A0AAU9JJU0"/>
<accession>A0AAU9JJU0</accession>
<keyword evidence="2" id="KW-1185">Reference proteome</keyword>
<dbReference type="EMBL" id="CAJZBQ010000038">
    <property type="protein sequence ID" value="CAG9325352.1"/>
    <property type="molecule type" value="Genomic_DNA"/>
</dbReference>
<sequence>MEIRKNLKELENIKTESEWGLLIQMSIITNDIDNKLEEIESNLYIINILINEITEILRWPNNPKLEMDFGTTYSAYQNNSSANNRLLIQAYQDYHNAYQKKTSLYNIIREHKRPILNIYNTETETKKVKILHTSQPLDQWTCIAQLPNGKLFCFGNGRASGVTVLINMYGGVEALPSVINKLQLLFYYFLYLFQQQRLLLWRGFW</sequence>
<gene>
    <name evidence="1" type="ORF">BSTOLATCC_MIC38614</name>
</gene>
<proteinExistence type="predicted"/>
<evidence type="ECO:0000313" key="2">
    <source>
        <dbReference type="Proteomes" id="UP001162131"/>
    </source>
</evidence>